<dbReference type="STRING" id="1051891.A0A0C3PZN3"/>
<accession>A0A0C3PZN3</accession>
<evidence type="ECO:0000313" key="3">
    <source>
        <dbReference type="Proteomes" id="UP000054248"/>
    </source>
</evidence>
<reference evidence="2 3" key="1">
    <citation type="submission" date="2014-04" db="EMBL/GenBank/DDBJ databases">
        <authorList>
            <consortium name="DOE Joint Genome Institute"/>
            <person name="Kuo A."/>
            <person name="Girlanda M."/>
            <person name="Perotto S."/>
            <person name="Kohler A."/>
            <person name="Nagy L.G."/>
            <person name="Floudas D."/>
            <person name="Copeland A."/>
            <person name="Barry K.W."/>
            <person name="Cichocki N."/>
            <person name="Veneault-Fourrey C."/>
            <person name="LaButti K."/>
            <person name="Lindquist E.A."/>
            <person name="Lipzen A."/>
            <person name="Lundell T."/>
            <person name="Morin E."/>
            <person name="Murat C."/>
            <person name="Sun H."/>
            <person name="Tunlid A."/>
            <person name="Henrissat B."/>
            <person name="Grigoriev I.V."/>
            <person name="Hibbett D.S."/>
            <person name="Martin F."/>
            <person name="Nordberg H.P."/>
            <person name="Cantor M.N."/>
            <person name="Hua S.X."/>
        </authorList>
    </citation>
    <scope>NUCLEOTIDE SEQUENCE [LARGE SCALE GENOMIC DNA]</scope>
    <source>
        <strain evidence="2 3">MUT 4182</strain>
    </source>
</reference>
<feature type="region of interest" description="Disordered" evidence="1">
    <location>
        <begin position="250"/>
        <end position="321"/>
    </location>
</feature>
<dbReference type="Proteomes" id="UP000054248">
    <property type="component" value="Unassembled WGS sequence"/>
</dbReference>
<name>A0A0C3PZN3_9AGAM</name>
<dbReference type="AlphaFoldDB" id="A0A0C3PZN3"/>
<proteinExistence type="predicted"/>
<keyword evidence="3" id="KW-1185">Reference proteome</keyword>
<dbReference type="EMBL" id="KN823152">
    <property type="protein sequence ID" value="KIO21030.1"/>
    <property type="molecule type" value="Genomic_DNA"/>
</dbReference>
<dbReference type="HOGENOM" id="CLU_866520_0_0_1"/>
<feature type="compositionally biased region" description="Low complexity" evidence="1">
    <location>
        <begin position="258"/>
        <end position="269"/>
    </location>
</feature>
<gene>
    <name evidence="2" type="ORF">M407DRAFT_10606</name>
</gene>
<protein>
    <submittedName>
        <fullName evidence="2">Uncharacterized protein</fullName>
    </submittedName>
</protein>
<sequence>MSYYQYYRQQPGWGTPGYQTGAPPRPLFVPQSGWRGRHFYRAQASGLEGELDQELFEHVWRDGKPHIGRKIVISEARKWHRRIYGGVDFPGRLLPHELGAAAGYEAFQQWTMYGQVYRPVLRGEKEREKEALAGIAVGEATKLAAAITPGQRRSFLAETGAIAIGVAWKLRKEAKEEQEEWEEVQEEAIGRRGGRPRLRKRRSSFTYGETISSDSDEDRLEAANLTVPGRYPPMAGGAGLGIRSPAMGTTSYMPAASTPRTTTILPQTTGVPSQQGGTVYRQPAVTSNAQASIPAGHRRIQSSPFPNPIPQTGSPTRRPAG</sequence>
<dbReference type="OrthoDB" id="2802356at2759"/>
<organism evidence="2 3">
    <name type="scientific">Tulasnella calospora MUT 4182</name>
    <dbReference type="NCBI Taxonomy" id="1051891"/>
    <lineage>
        <taxon>Eukaryota</taxon>
        <taxon>Fungi</taxon>
        <taxon>Dikarya</taxon>
        <taxon>Basidiomycota</taxon>
        <taxon>Agaricomycotina</taxon>
        <taxon>Agaricomycetes</taxon>
        <taxon>Cantharellales</taxon>
        <taxon>Tulasnellaceae</taxon>
        <taxon>Tulasnella</taxon>
    </lineage>
</organism>
<evidence type="ECO:0000256" key="1">
    <source>
        <dbReference type="SAM" id="MobiDB-lite"/>
    </source>
</evidence>
<reference evidence="3" key="2">
    <citation type="submission" date="2015-01" db="EMBL/GenBank/DDBJ databases">
        <title>Evolutionary Origins and Diversification of the Mycorrhizal Mutualists.</title>
        <authorList>
            <consortium name="DOE Joint Genome Institute"/>
            <consortium name="Mycorrhizal Genomics Consortium"/>
            <person name="Kohler A."/>
            <person name="Kuo A."/>
            <person name="Nagy L.G."/>
            <person name="Floudas D."/>
            <person name="Copeland A."/>
            <person name="Barry K.W."/>
            <person name="Cichocki N."/>
            <person name="Veneault-Fourrey C."/>
            <person name="LaButti K."/>
            <person name="Lindquist E.A."/>
            <person name="Lipzen A."/>
            <person name="Lundell T."/>
            <person name="Morin E."/>
            <person name="Murat C."/>
            <person name="Riley R."/>
            <person name="Ohm R."/>
            <person name="Sun H."/>
            <person name="Tunlid A."/>
            <person name="Henrissat B."/>
            <person name="Grigoriev I.V."/>
            <person name="Hibbett D.S."/>
            <person name="Martin F."/>
        </authorList>
    </citation>
    <scope>NUCLEOTIDE SEQUENCE [LARGE SCALE GENOMIC DNA]</scope>
    <source>
        <strain evidence="3">MUT 4182</strain>
    </source>
</reference>
<evidence type="ECO:0000313" key="2">
    <source>
        <dbReference type="EMBL" id="KIO21030.1"/>
    </source>
</evidence>